<dbReference type="CDD" id="cd07064">
    <property type="entry name" value="AlkD_like_1"/>
    <property type="match status" value="1"/>
</dbReference>
<evidence type="ECO:0000313" key="2">
    <source>
        <dbReference type="Proteomes" id="UP001287282"/>
    </source>
</evidence>
<evidence type="ECO:0000313" key="1">
    <source>
        <dbReference type="EMBL" id="MDV2682862.1"/>
    </source>
</evidence>
<proteinExistence type="predicted"/>
<dbReference type="Gene3D" id="1.25.10.90">
    <property type="match status" value="1"/>
</dbReference>
<reference evidence="1 2" key="1">
    <citation type="submission" date="2023-10" db="EMBL/GenBank/DDBJ databases">
        <title>Screening of Alkalihalobacillus lindianensis BZ-TG-R113 and Its Alleviation of Salt Stress on Rapeseed Growth.</title>
        <authorList>
            <person name="Zhao B."/>
            <person name="Guo T."/>
        </authorList>
    </citation>
    <scope>NUCLEOTIDE SEQUENCE [LARGE SCALE GENOMIC DNA]</scope>
    <source>
        <strain evidence="1 2">BZ-TG-R113</strain>
    </source>
</reference>
<comment type="caution">
    <text evidence="1">The sequence shown here is derived from an EMBL/GenBank/DDBJ whole genome shotgun (WGS) entry which is preliminary data.</text>
</comment>
<keyword evidence="2" id="KW-1185">Reference proteome</keyword>
<dbReference type="InterPro" id="IPR016024">
    <property type="entry name" value="ARM-type_fold"/>
</dbReference>
<dbReference type="PANTHER" id="PTHR34070">
    <property type="entry name" value="ARMADILLO-TYPE FOLD"/>
    <property type="match status" value="1"/>
</dbReference>
<organism evidence="1 2">
    <name type="scientific">Alkalihalophilus lindianensis</name>
    <dbReference type="NCBI Taxonomy" id="1630542"/>
    <lineage>
        <taxon>Bacteria</taxon>
        <taxon>Bacillati</taxon>
        <taxon>Bacillota</taxon>
        <taxon>Bacilli</taxon>
        <taxon>Bacillales</taxon>
        <taxon>Bacillaceae</taxon>
        <taxon>Alkalihalophilus</taxon>
    </lineage>
</organism>
<dbReference type="InterPro" id="IPR014825">
    <property type="entry name" value="DNA_alkylation"/>
</dbReference>
<dbReference type="Pfam" id="PF08713">
    <property type="entry name" value="DNA_alkylation"/>
    <property type="match status" value="1"/>
</dbReference>
<dbReference type="EMBL" id="JAWJBA010000001">
    <property type="protein sequence ID" value="MDV2682862.1"/>
    <property type="molecule type" value="Genomic_DNA"/>
</dbReference>
<accession>A0ABU3X5G4</accession>
<dbReference type="RefSeq" id="WP_317120196.1">
    <property type="nucleotide sequence ID" value="NZ_JAWJBA010000001.1"/>
</dbReference>
<protein>
    <submittedName>
        <fullName evidence="1">DNA alkylation repair protein</fullName>
    </submittedName>
</protein>
<dbReference type="Proteomes" id="UP001287282">
    <property type="component" value="Unassembled WGS sequence"/>
</dbReference>
<gene>
    <name evidence="1" type="ORF">RYX56_00595</name>
</gene>
<sequence>MNVPLDVYIQKLVDVFEEHTDREYAEWSRNYLRNQFASLGVRTPIRRKVTLQFLKEYGLPLEGERKELIFVLWNLPEREYQQAALDILVKVKKDLTPNDVTWISELIIKKSWWDTVDVLAPHIIGYMFQKYPKLIGPFAEQWIEDDNIWLQRSAILFQLKYKDQTDESRLFAYILRRADSEEFFVQKAIGWALREYAKTRPAPVKQFVKEHSLKPLSKREALKHLS</sequence>
<dbReference type="PANTHER" id="PTHR34070:SF1">
    <property type="entry name" value="DNA ALKYLATION REPAIR PROTEIN"/>
    <property type="match status" value="1"/>
</dbReference>
<name>A0ABU3X5G4_9BACI</name>
<dbReference type="SUPFAM" id="SSF48371">
    <property type="entry name" value="ARM repeat"/>
    <property type="match status" value="1"/>
</dbReference>